<organism evidence="7 8">
    <name type="scientific">Solanum verrucosum</name>
    <dbReference type="NCBI Taxonomy" id="315347"/>
    <lineage>
        <taxon>Eukaryota</taxon>
        <taxon>Viridiplantae</taxon>
        <taxon>Streptophyta</taxon>
        <taxon>Embryophyta</taxon>
        <taxon>Tracheophyta</taxon>
        <taxon>Spermatophyta</taxon>
        <taxon>Magnoliopsida</taxon>
        <taxon>eudicotyledons</taxon>
        <taxon>Gunneridae</taxon>
        <taxon>Pentapetalae</taxon>
        <taxon>asterids</taxon>
        <taxon>lamiids</taxon>
        <taxon>Solanales</taxon>
        <taxon>Solanaceae</taxon>
        <taxon>Solanoideae</taxon>
        <taxon>Solaneae</taxon>
        <taxon>Solanum</taxon>
    </lineage>
</organism>
<dbReference type="PANTHER" id="PTHR31973:SF197">
    <property type="entry name" value="SWIM-TYPE DOMAIN-CONTAINING PROTEIN"/>
    <property type="match status" value="1"/>
</dbReference>
<keyword evidence="8" id="KW-1185">Reference proteome</keyword>
<dbReference type="Pfam" id="PF04434">
    <property type="entry name" value="SWIM"/>
    <property type="match status" value="1"/>
</dbReference>
<keyword evidence="3" id="KW-0862">Zinc</keyword>
<evidence type="ECO:0000259" key="6">
    <source>
        <dbReference type="PROSITE" id="PS50966"/>
    </source>
</evidence>
<dbReference type="PANTHER" id="PTHR31973">
    <property type="entry name" value="POLYPROTEIN, PUTATIVE-RELATED"/>
    <property type="match status" value="1"/>
</dbReference>
<reference evidence="7" key="1">
    <citation type="submission" date="2023-08" db="EMBL/GenBank/DDBJ databases">
        <title>A de novo genome assembly of Solanum verrucosum Schlechtendal, a Mexican diploid species geographically isolated from the other diploid A-genome species in potato relatives.</title>
        <authorList>
            <person name="Hosaka K."/>
        </authorList>
    </citation>
    <scope>NUCLEOTIDE SEQUENCE</scope>
    <source>
        <tissue evidence="7">Young leaves</tissue>
    </source>
</reference>
<evidence type="ECO:0000256" key="1">
    <source>
        <dbReference type="ARBA" id="ARBA00022723"/>
    </source>
</evidence>
<evidence type="ECO:0000256" key="4">
    <source>
        <dbReference type="PROSITE-ProRule" id="PRU00325"/>
    </source>
</evidence>
<dbReference type="Proteomes" id="UP001234989">
    <property type="component" value="Chromosome 4"/>
</dbReference>
<evidence type="ECO:0000313" key="8">
    <source>
        <dbReference type="Proteomes" id="UP001234989"/>
    </source>
</evidence>
<accession>A0AAF0QPC7</accession>
<dbReference type="InterPro" id="IPR007527">
    <property type="entry name" value="Znf_SWIM"/>
</dbReference>
<proteinExistence type="predicted"/>
<evidence type="ECO:0000256" key="2">
    <source>
        <dbReference type="ARBA" id="ARBA00022771"/>
    </source>
</evidence>
<dbReference type="PROSITE" id="PS50966">
    <property type="entry name" value="ZF_SWIM"/>
    <property type="match status" value="1"/>
</dbReference>
<evidence type="ECO:0000256" key="5">
    <source>
        <dbReference type="SAM" id="MobiDB-lite"/>
    </source>
</evidence>
<sequence>TLSENAEHASICEVKFNRDNGYEIQDPPYKHVVNLKKKVCSCRSWKLQGIPCAHGIMAMHYKDLDVESFVDHWYKKETYLKAYSKFIQPMTNMKMWHKSRRPSIEPPKITSIPGRPRKNRSKYSDEPSKKKFLKATSKGRKINCSLCKNFGHKKKGCPLAVSFALTSSTLLMKFIFINTS</sequence>
<dbReference type="GO" id="GO:0008270">
    <property type="term" value="F:zinc ion binding"/>
    <property type="evidence" value="ECO:0007669"/>
    <property type="project" value="UniProtKB-KW"/>
</dbReference>
<dbReference type="AlphaFoldDB" id="A0AAF0QPC7"/>
<protein>
    <recommendedName>
        <fullName evidence="6">SWIM-type domain-containing protein</fullName>
    </recommendedName>
</protein>
<feature type="domain" description="SWIM-type" evidence="6">
    <location>
        <begin position="29"/>
        <end position="63"/>
    </location>
</feature>
<dbReference type="SMART" id="SM00575">
    <property type="entry name" value="ZnF_PMZ"/>
    <property type="match status" value="1"/>
</dbReference>
<feature type="region of interest" description="Disordered" evidence="5">
    <location>
        <begin position="97"/>
        <end position="130"/>
    </location>
</feature>
<dbReference type="EMBL" id="CP133615">
    <property type="protein sequence ID" value="WMV26387.1"/>
    <property type="molecule type" value="Genomic_DNA"/>
</dbReference>
<dbReference type="InterPro" id="IPR006564">
    <property type="entry name" value="Znf_PMZ"/>
</dbReference>
<feature type="non-terminal residue" evidence="7">
    <location>
        <position position="1"/>
    </location>
</feature>
<keyword evidence="2 4" id="KW-0863">Zinc-finger</keyword>
<evidence type="ECO:0000313" key="7">
    <source>
        <dbReference type="EMBL" id="WMV26387.1"/>
    </source>
</evidence>
<gene>
    <name evidence="7" type="ORF">MTR67_019772</name>
</gene>
<name>A0AAF0QPC7_SOLVR</name>
<keyword evidence="1" id="KW-0479">Metal-binding</keyword>
<evidence type="ECO:0000256" key="3">
    <source>
        <dbReference type="ARBA" id="ARBA00022833"/>
    </source>
</evidence>